<feature type="signal peptide" evidence="6">
    <location>
        <begin position="1"/>
        <end position="19"/>
    </location>
</feature>
<dbReference type="Pfam" id="PF01547">
    <property type="entry name" value="SBP_bac_1"/>
    <property type="match status" value="1"/>
</dbReference>
<accession>A0ABW1AAR6</accession>
<protein>
    <submittedName>
        <fullName evidence="7">ABC transporter substrate-binding protein</fullName>
    </submittedName>
</protein>
<evidence type="ECO:0000256" key="3">
    <source>
        <dbReference type="ARBA" id="ARBA00023136"/>
    </source>
</evidence>
<dbReference type="EMBL" id="JBHSON010000073">
    <property type="protein sequence ID" value="MFC5751652.1"/>
    <property type="molecule type" value="Genomic_DNA"/>
</dbReference>
<keyword evidence="8" id="KW-1185">Reference proteome</keyword>
<gene>
    <name evidence="7" type="ORF">ACFPZN_39055</name>
</gene>
<evidence type="ECO:0000256" key="5">
    <source>
        <dbReference type="ARBA" id="ARBA00023288"/>
    </source>
</evidence>
<feature type="chain" id="PRO_5047540300" evidence="6">
    <location>
        <begin position="20"/>
        <end position="436"/>
    </location>
</feature>
<evidence type="ECO:0000256" key="4">
    <source>
        <dbReference type="ARBA" id="ARBA00023139"/>
    </source>
</evidence>
<reference evidence="8" key="1">
    <citation type="journal article" date="2019" name="Int. J. Syst. Evol. Microbiol.">
        <title>The Global Catalogue of Microorganisms (GCM) 10K type strain sequencing project: providing services to taxonomists for standard genome sequencing and annotation.</title>
        <authorList>
            <consortium name="The Broad Institute Genomics Platform"/>
            <consortium name="The Broad Institute Genome Sequencing Center for Infectious Disease"/>
            <person name="Wu L."/>
            <person name="Ma J."/>
        </authorList>
    </citation>
    <scope>NUCLEOTIDE SEQUENCE [LARGE SCALE GENOMIC DNA]</scope>
    <source>
        <strain evidence="8">KCTC 42087</strain>
    </source>
</reference>
<dbReference type="InterPro" id="IPR050490">
    <property type="entry name" value="Bact_solute-bd_prot1"/>
</dbReference>
<evidence type="ECO:0000256" key="6">
    <source>
        <dbReference type="SAM" id="SignalP"/>
    </source>
</evidence>
<keyword evidence="4" id="KW-0564">Palmitate</keyword>
<dbReference type="PROSITE" id="PS51257">
    <property type="entry name" value="PROKAR_LIPOPROTEIN"/>
    <property type="match status" value="1"/>
</dbReference>
<evidence type="ECO:0000256" key="1">
    <source>
        <dbReference type="ARBA" id="ARBA00022475"/>
    </source>
</evidence>
<sequence length="436" mass="46969">MTRRSVLRAGLVTGAAAGAAPLLSGCFGFDTTGGGGGKLVFLSSQFIAVEEAQRFRSVLRKAAPGASFVPAEPSAFATRVSTEVESGRVGTGVIGALYGELAQFAPDRLEDLSDVAARLSGNGYTRDMLELARFGTDKTYFIPWMQATYILAVNKKALEHLPPGADVNNLTYDQFLAWAKEARAKNGRPVFGLPGGPKGLLHRFVQGHLYPSFTGGQITTFRSDDAVRMWEYVRELWTYMVPASTTFEFMQEPLTSGQVQVAWDHVARLAGAPAAAPNDYLMVPSPAGPKGRGYMSVLAGLAIPKGAPRRSEGKKLIEALSRPEVQLDVLRQNAFFPAVKTPIPRDLPIGVRLEARAVDLQQRHGLLALPPARLGTQDGEMSAAFRNTFTSIVLDGDDIRATLGKQAKVIQELLDGARAPCWRPDPDSGGRTCRVA</sequence>
<proteinExistence type="predicted"/>
<keyword evidence="5" id="KW-0449">Lipoprotein</keyword>
<dbReference type="RefSeq" id="WP_378287588.1">
    <property type="nucleotide sequence ID" value="NZ_JBHSON010000073.1"/>
</dbReference>
<name>A0ABW1AAR6_9ACTN</name>
<dbReference type="InterPro" id="IPR006059">
    <property type="entry name" value="SBP"/>
</dbReference>
<evidence type="ECO:0000256" key="2">
    <source>
        <dbReference type="ARBA" id="ARBA00022729"/>
    </source>
</evidence>
<comment type="caution">
    <text evidence="7">The sequence shown here is derived from an EMBL/GenBank/DDBJ whole genome shotgun (WGS) entry which is preliminary data.</text>
</comment>
<keyword evidence="3" id="KW-0472">Membrane</keyword>
<dbReference type="PANTHER" id="PTHR43649:SF33">
    <property type="entry name" value="POLYGALACTURONAN_RHAMNOGALACTURONAN-BINDING PROTEIN YTCQ"/>
    <property type="match status" value="1"/>
</dbReference>
<evidence type="ECO:0000313" key="8">
    <source>
        <dbReference type="Proteomes" id="UP001596074"/>
    </source>
</evidence>
<dbReference type="Proteomes" id="UP001596074">
    <property type="component" value="Unassembled WGS sequence"/>
</dbReference>
<dbReference type="PANTHER" id="PTHR43649">
    <property type="entry name" value="ARABINOSE-BINDING PROTEIN-RELATED"/>
    <property type="match status" value="1"/>
</dbReference>
<keyword evidence="2 6" id="KW-0732">Signal</keyword>
<dbReference type="Gene3D" id="3.40.190.10">
    <property type="entry name" value="Periplasmic binding protein-like II"/>
    <property type="match status" value="1"/>
</dbReference>
<organism evidence="7 8">
    <name type="scientific">Actinomadura rugatobispora</name>
    <dbReference type="NCBI Taxonomy" id="1994"/>
    <lineage>
        <taxon>Bacteria</taxon>
        <taxon>Bacillati</taxon>
        <taxon>Actinomycetota</taxon>
        <taxon>Actinomycetes</taxon>
        <taxon>Streptosporangiales</taxon>
        <taxon>Thermomonosporaceae</taxon>
        <taxon>Actinomadura</taxon>
    </lineage>
</organism>
<dbReference type="SUPFAM" id="SSF53850">
    <property type="entry name" value="Periplasmic binding protein-like II"/>
    <property type="match status" value="1"/>
</dbReference>
<keyword evidence="1" id="KW-1003">Cell membrane</keyword>
<evidence type="ECO:0000313" key="7">
    <source>
        <dbReference type="EMBL" id="MFC5751652.1"/>
    </source>
</evidence>